<gene>
    <name evidence="5" type="ORF">SAMN04488579_11022</name>
</gene>
<evidence type="ECO:0000259" key="3">
    <source>
        <dbReference type="Pfam" id="PF09972"/>
    </source>
</evidence>
<keyword evidence="2" id="KW-0732">Signal</keyword>
<feature type="domain" description="DUF2207" evidence="3">
    <location>
        <begin position="32"/>
        <end position="218"/>
    </location>
</feature>
<feature type="transmembrane region" description="Helical" evidence="1">
    <location>
        <begin position="386"/>
        <end position="407"/>
    </location>
</feature>
<sequence length="635" mass="69802">MKKKCLTLMGILFTLCLVLPGAAFAEEYYTTPDYKVEMIVNEDQSYAITETITVSFTEPRHGIYRYIPKQGSLYREIDGKAIQTPFTATISRVSVEGYDYETSTEDGNLVIKIGNADEFVDGRKTYIIHYTWAPKADGITTFDDVYYNILPHNWPTPIDQASFSIQMPKAFDASQLNVYAGEYGAIDAGKVTTSVNGNTITGQSTKALATGEGITVNLRLPEGYFVGVWTGTEGLPFLYGTCAICLIAGILLFFILGRNPKPVEVVNFYPPHDFTPPHIGTIIDGKTDRKDLIAVIMYLADKGYLTIEATGKKDFTFHQIKHPKFKDEPDFIREIFTGIFPSTKTESVTLDSLKGVFYTSIDAATAMVEGYFEDPEHQLFTKTAKLVRLGLLALMAIVGIAFGNAGSIASTGQFDIFEALFYVVFSIGLPIIGFYYIYQTAVVNKKGANPGRRGFKALVGAFFTFIALSLSLALNELPDTALLTVYGTILLLGFLWVLPKRRTEIGNQWLGETLGFKNFIVSAEADRIKMLVDENPQYFYNILPYAYVLGITDKWAKNFEGLAIEPPNWYYGYSTFDTFDCLLFASMMNHNMRSMTSDMIHVPSDSGSGGFSDSGFGGGGGFSGGGGGGGGGGSW</sequence>
<feature type="transmembrane region" description="Helical" evidence="1">
    <location>
        <begin position="419"/>
        <end position="437"/>
    </location>
</feature>
<feature type="transmembrane region" description="Helical" evidence="1">
    <location>
        <begin position="480"/>
        <end position="498"/>
    </location>
</feature>
<dbReference type="Proteomes" id="UP000199652">
    <property type="component" value="Unassembled WGS sequence"/>
</dbReference>
<accession>A0A1H3FEJ6</accession>
<feature type="transmembrane region" description="Helical" evidence="1">
    <location>
        <begin position="457"/>
        <end position="474"/>
    </location>
</feature>
<keyword evidence="6" id="KW-1185">Reference proteome</keyword>
<dbReference type="Pfam" id="PF20990">
    <property type="entry name" value="DUF2207_C"/>
    <property type="match status" value="1"/>
</dbReference>
<feature type="chain" id="PRO_5011719472" evidence="2">
    <location>
        <begin position="26"/>
        <end position="635"/>
    </location>
</feature>
<name>A0A1H3FEJ6_EUBBA</name>
<evidence type="ECO:0000313" key="6">
    <source>
        <dbReference type="Proteomes" id="UP000199652"/>
    </source>
</evidence>
<keyword evidence="1" id="KW-0472">Membrane</keyword>
<reference evidence="6" key="1">
    <citation type="submission" date="2016-10" db="EMBL/GenBank/DDBJ databases">
        <authorList>
            <person name="Varghese N."/>
            <person name="Submissions S."/>
        </authorList>
    </citation>
    <scope>NUCLEOTIDE SEQUENCE [LARGE SCALE GENOMIC DNA]</scope>
    <source>
        <strain evidence="6">VPI 5359</strain>
    </source>
</reference>
<dbReference type="Pfam" id="PF09972">
    <property type="entry name" value="DUF2207"/>
    <property type="match status" value="1"/>
</dbReference>
<evidence type="ECO:0000256" key="1">
    <source>
        <dbReference type="SAM" id="Phobius"/>
    </source>
</evidence>
<evidence type="ECO:0000256" key="2">
    <source>
        <dbReference type="SAM" id="SignalP"/>
    </source>
</evidence>
<feature type="signal peptide" evidence="2">
    <location>
        <begin position="1"/>
        <end position="25"/>
    </location>
</feature>
<evidence type="ECO:0000259" key="4">
    <source>
        <dbReference type="Pfam" id="PF20990"/>
    </source>
</evidence>
<dbReference type="EMBL" id="FNOU01000010">
    <property type="protein sequence ID" value="SDX89187.1"/>
    <property type="molecule type" value="Genomic_DNA"/>
</dbReference>
<feature type="domain" description="Predicted membrane protein YciQ-like C-terminal" evidence="4">
    <location>
        <begin position="270"/>
        <end position="559"/>
    </location>
</feature>
<protein>
    <submittedName>
        <fullName evidence="5">Predicted membrane protein</fullName>
    </submittedName>
</protein>
<organism evidence="5 6">
    <name type="scientific">Eubacterium barkeri</name>
    <name type="common">Clostridium barkeri</name>
    <dbReference type="NCBI Taxonomy" id="1528"/>
    <lineage>
        <taxon>Bacteria</taxon>
        <taxon>Bacillati</taxon>
        <taxon>Bacillota</taxon>
        <taxon>Clostridia</taxon>
        <taxon>Eubacteriales</taxon>
        <taxon>Eubacteriaceae</taxon>
        <taxon>Eubacterium</taxon>
    </lineage>
</organism>
<dbReference type="InterPro" id="IPR018702">
    <property type="entry name" value="DUF2207"/>
</dbReference>
<dbReference type="InterPro" id="IPR048389">
    <property type="entry name" value="YciQ-like_C"/>
</dbReference>
<dbReference type="AlphaFoldDB" id="A0A1H3FEJ6"/>
<keyword evidence="1" id="KW-0812">Transmembrane</keyword>
<keyword evidence="1" id="KW-1133">Transmembrane helix</keyword>
<dbReference type="RefSeq" id="WP_090245037.1">
    <property type="nucleotide sequence ID" value="NZ_FNOU01000010.1"/>
</dbReference>
<evidence type="ECO:0000313" key="5">
    <source>
        <dbReference type="EMBL" id="SDX89187.1"/>
    </source>
</evidence>
<feature type="transmembrane region" description="Helical" evidence="1">
    <location>
        <begin position="237"/>
        <end position="256"/>
    </location>
</feature>
<dbReference type="STRING" id="1528.SAMN04488579_11022"/>
<dbReference type="OrthoDB" id="9767603at2"/>
<proteinExistence type="predicted"/>